<keyword evidence="2" id="KW-1185">Reference proteome</keyword>
<dbReference type="KEGG" id="tba:TERMP_01121"/>
<dbReference type="PATRIC" id="fig|391623.17.peg.1124"/>
<dbReference type="AlphaFoldDB" id="F0LMW8"/>
<sequence>MKQKIVWFIFGILLGSMFLVYADSGFRNNSCKCSTNIEELHASGTLNYTIKGPYNLTPREVMLSLPLEGAKILNKKIQGAKHIATFPVKGAYYSIFQKSSNPLTDSFYVIWDKNGIKEIDKLKFKILEEKTETKASGKETFYYIKAQVSNVEALSTVYVITAEYTYTWSIGDAVWSKTVAKGTFWVDYGNKILSVNDLSYEYHPWGVIKCSFSSHTSGVGTVSAGVYADASYMFWDLLSPVAAHWDAHSRVFVDAWTNINGYGWGNKWIGGPWC</sequence>
<dbReference type="EMBL" id="CP002372">
    <property type="protein sequence ID" value="ADT84097.1"/>
    <property type="molecule type" value="Genomic_DNA"/>
</dbReference>
<protein>
    <submittedName>
        <fullName evidence="1">Uncharacterized protein</fullName>
    </submittedName>
</protein>
<name>F0LMW8_THEBM</name>
<dbReference type="GeneID" id="10041438"/>
<reference evidence="1 2" key="1">
    <citation type="journal article" date="2011" name="J. Bacteriol.">
        <title>Complete genome sequence of the hyperthermophilic, piezophilic, heterotrophic, and carboxydotrophic archaeon Thermococcus barophilus MP.</title>
        <authorList>
            <person name="Vannier P."/>
            <person name="Marteinsson V.T."/>
            <person name="Fridjonsson O.H."/>
            <person name="Oger P."/>
            <person name="Jebbar M."/>
        </authorList>
    </citation>
    <scope>NUCLEOTIDE SEQUENCE [LARGE SCALE GENOMIC DNA]</scope>
    <source>
        <strain evidence="2">DSM 11836 / MP</strain>
    </source>
</reference>
<evidence type="ECO:0000313" key="1">
    <source>
        <dbReference type="EMBL" id="ADT84097.1"/>
    </source>
</evidence>
<dbReference type="Proteomes" id="UP000007478">
    <property type="component" value="Chromosome"/>
</dbReference>
<dbReference type="RefSeq" id="WP_013467395.1">
    <property type="nucleotide sequence ID" value="NC_014804.1"/>
</dbReference>
<dbReference type="OrthoDB" id="384366at2157"/>
<proteinExistence type="predicted"/>
<accession>F0LMW8</accession>
<evidence type="ECO:0000313" key="2">
    <source>
        <dbReference type="Proteomes" id="UP000007478"/>
    </source>
</evidence>
<dbReference type="HOGENOM" id="CLU_1014184_0_0_2"/>
<organism evidence="1 2">
    <name type="scientific">Thermococcus barophilus (strain DSM 11836 / MP)</name>
    <dbReference type="NCBI Taxonomy" id="391623"/>
    <lineage>
        <taxon>Archaea</taxon>
        <taxon>Methanobacteriati</taxon>
        <taxon>Methanobacteriota</taxon>
        <taxon>Thermococci</taxon>
        <taxon>Thermococcales</taxon>
        <taxon>Thermococcaceae</taxon>
        <taxon>Thermococcus</taxon>
    </lineage>
</organism>
<gene>
    <name evidence="1" type="ordered locus">TERMP_01121</name>
</gene>